<evidence type="ECO:0000256" key="1">
    <source>
        <dbReference type="SAM" id="MobiDB-lite"/>
    </source>
</evidence>
<dbReference type="InterPro" id="IPR011933">
    <property type="entry name" value="Double_TM_dom"/>
</dbReference>
<organism evidence="4 5">
    <name type="scientific">Neorhodopirellula pilleata</name>
    <dbReference type="NCBI Taxonomy" id="2714738"/>
    <lineage>
        <taxon>Bacteria</taxon>
        <taxon>Pseudomonadati</taxon>
        <taxon>Planctomycetota</taxon>
        <taxon>Planctomycetia</taxon>
        <taxon>Pirellulales</taxon>
        <taxon>Pirellulaceae</taxon>
        <taxon>Neorhodopirellula</taxon>
    </lineage>
</organism>
<dbReference type="OrthoDB" id="7052926at2"/>
<dbReference type="Proteomes" id="UP000316213">
    <property type="component" value="Unassembled WGS sequence"/>
</dbReference>
<dbReference type="EMBL" id="SJPM01000001">
    <property type="protein sequence ID" value="TWU03795.1"/>
    <property type="molecule type" value="Genomic_DNA"/>
</dbReference>
<name>A0A5C6AUW5_9BACT</name>
<dbReference type="AlphaFoldDB" id="A0A5C6AUW5"/>
<evidence type="ECO:0000313" key="5">
    <source>
        <dbReference type="Proteomes" id="UP000316213"/>
    </source>
</evidence>
<dbReference type="RefSeq" id="WP_146576246.1">
    <property type="nucleotide sequence ID" value="NZ_SJPM01000001.1"/>
</dbReference>
<feature type="transmembrane region" description="Helical" evidence="2">
    <location>
        <begin position="56"/>
        <end position="78"/>
    </location>
</feature>
<proteinExistence type="predicted"/>
<feature type="transmembrane region" description="Helical" evidence="2">
    <location>
        <begin position="6"/>
        <end position="25"/>
    </location>
</feature>
<dbReference type="InterPro" id="IPR029062">
    <property type="entry name" value="Class_I_gatase-like"/>
</dbReference>
<keyword evidence="2" id="KW-1133">Transmembrane helix</keyword>
<dbReference type="SUPFAM" id="SSF52317">
    <property type="entry name" value="Class I glutamine amidotransferase-like"/>
    <property type="match status" value="1"/>
</dbReference>
<evidence type="ECO:0000313" key="4">
    <source>
        <dbReference type="EMBL" id="TWU03795.1"/>
    </source>
</evidence>
<gene>
    <name evidence="4" type="ORF">Pla100_07250</name>
</gene>
<keyword evidence="2" id="KW-0472">Membrane</keyword>
<dbReference type="InterPro" id="IPR024163">
    <property type="entry name" value="Aerotolerance_reg_N"/>
</dbReference>
<dbReference type="InterPro" id="IPR036465">
    <property type="entry name" value="vWFA_dom_sf"/>
</dbReference>
<sequence>MSLLNAAMAFGTLAFVVPLAIHLLFRSRYRTMDWGAMFLLRDVVQANRRRMQWHHWILLALRCAIPLLLALAMARPLISSMRSMPGSQPISLIMVLDDSRSMSAARRSSEALSAVNQVFDSLSQKDEVILIRSSRIGSPVTTGSVRDAREQLRELRFDGAEAELDSMVAAGVEACTTASHPFRRVVVCSDFQENVLAAASPEVIEGLSERIESMTPPIGLDFLNIASEEPSDALGNVVVESIEIESPAVLVDHPSRMSAVVKNHSEASLPALRCVWAIDGADVHSENVSLSPRGSATLRWEHVFARVGGASVTLSVQHDDALSADNQRRLAIDVMRQIRVWLVDGDESDQPLQSETDFLKLALSPFAFQATRQSQRNTQPNRRDEMIQDTVSTKVVTSKSFHRSFAKLNLPNQGEEEVPDLIVFANVEELSNKEFNEAVVAYLDQGGSVLVFDGDQVAAESLGECEWLPASPMQTISLKDDSDETEGEVSENGSDKETFTGTFRIEPPGGRYAPWAVLGGSGDSLLDSVEFQRVRKLQPRDDRTEVLMRSESGLPLVVQRRSGEIGGRVVQFAIPCDTAWSNLPLRPVFLPLIQQLVLDLAGGAEGLNGPPGSMFMIPPPKGSAPSRWRLTTPDGKTKVLPASASEPVRYSDTTQVGIYRFVPMSDDGNETEKTSTTDAGEPHVAAVRAIDVSSDESILRAAAPELLQRSIERIGGRSFSSPSEWVAGAKQDRFGLEIWRPLIWILLIVLVAEVLWQQRGGTKARLPGKFAASNAPSRRVAASGGAS</sequence>
<accession>A0A5C6AUW5</accession>
<feature type="domain" description="Aerotolerance regulator N-terminal" evidence="3">
    <location>
        <begin position="1"/>
        <end position="76"/>
    </location>
</feature>
<dbReference type="NCBIfam" id="TIGR02226">
    <property type="entry name" value="two_anch"/>
    <property type="match status" value="1"/>
</dbReference>
<reference evidence="4 5" key="1">
    <citation type="submission" date="2019-02" db="EMBL/GenBank/DDBJ databases">
        <title>Deep-cultivation of Planctomycetes and their phenomic and genomic characterization uncovers novel biology.</title>
        <authorList>
            <person name="Wiegand S."/>
            <person name="Jogler M."/>
            <person name="Boedeker C."/>
            <person name="Pinto D."/>
            <person name="Vollmers J."/>
            <person name="Rivas-Marin E."/>
            <person name="Kohn T."/>
            <person name="Peeters S.H."/>
            <person name="Heuer A."/>
            <person name="Rast P."/>
            <person name="Oberbeckmann S."/>
            <person name="Bunk B."/>
            <person name="Jeske O."/>
            <person name="Meyerdierks A."/>
            <person name="Storesund J.E."/>
            <person name="Kallscheuer N."/>
            <person name="Luecker S."/>
            <person name="Lage O.M."/>
            <person name="Pohl T."/>
            <person name="Merkel B.J."/>
            <person name="Hornburger P."/>
            <person name="Mueller R.-W."/>
            <person name="Bruemmer F."/>
            <person name="Labrenz M."/>
            <person name="Spormann A.M."/>
            <person name="Op Den Camp H."/>
            <person name="Overmann J."/>
            <person name="Amann R."/>
            <person name="Jetten M.S.M."/>
            <person name="Mascher T."/>
            <person name="Medema M.H."/>
            <person name="Devos D.P."/>
            <person name="Kaster A.-K."/>
            <person name="Ovreas L."/>
            <person name="Rohde M."/>
            <person name="Galperin M.Y."/>
            <person name="Jogler C."/>
        </authorList>
    </citation>
    <scope>NUCLEOTIDE SEQUENCE [LARGE SCALE GENOMIC DNA]</scope>
    <source>
        <strain evidence="4 5">Pla100</strain>
    </source>
</reference>
<dbReference type="Pfam" id="PF07584">
    <property type="entry name" value="BatA"/>
    <property type="match status" value="1"/>
</dbReference>
<dbReference type="Gene3D" id="3.40.50.410">
    <property type="entry name" value="von Willebrand factor, type A domain"/>
    <property type="match status" value="1"/>
</dbReference>
<dbReference type="Gene3D" id="3.40.50.880">
    <property type="match status" value="1"/>
</dbReference>
<feature type="region of interest" description="Disordered" evidence="1">
    <location>
        <begin position="473"/>
        <end position="501"/>
    </location>
</feature>
<dbReference type="PANTHER" id="PTHR37464:SF1">
    <property type="entry name" value="BLL2463 PROTEIN"/>
    <property type="match status" value="1"/>
</dbReference>
<evidence type="ECO:0000256" key="2">
    <source>
        <dbReference type="SAM" id="Phobius"/>
    </source>
</evidence>
<keyword evidence="5" id="KW-1185">Reference proteome</keyword>
<protein>
    <recommendedName>
        <fullName evidence="3">Aerotolerance regulator N-terminal domain-containing protein</fullName>
    </recommendedName>
</protein>
<evidence type="ECO:0000259" key="3">
    <source>
        <dbReference type="Pfam" id="PF07584"/>
    </source>
</evidence>
<keyword evidence="2" id="KW-0812">Transmembrane</keyword>
<comment type="caution">
    <text evidence="4">The sequence shown here is derived from an EMBL/GenBank/DDBJ whole genome shotgun (WGS) entry which is preliminary data.</text>
</comment>
<dbReference type="PANTHER" id="PTHR37464">
    <property type="entry name" value="BLL2463 PROTEIN"/>
    <property type="match status" value="1"/>
</dbReference>